<dbReference type="Gene3D" id="1.25.10.10">
    <property type="entry name" value="Leucine-rich Repeat Variant"/>
    <property type="match status" value="1"/>
</dbReference>
<dbReference type="InterPro" id="IPR000917">
    <property type="entry name" value="Sulfatase_N"/>
</dbReference>
<feature type="signal peptide" evidence="1">
    <location>
        <begin position="1"/>
        <end position="28"/>
    </location>
</feature>
<feature type="domain" description="Sulfatase N-terminal" evidence="2">
    <location>
        <begin position="42"/>
        <end position="311"/>
    </location>
</feature>
<dbReference type="HOGENOM" id="CLU_006332_7_2_5"/>
<dbReference type="KEGG" id="sch:Sphch_3331"/>
<dbReference type="SUPFAM" id="SSF53649">
    <property type="entry name" value="Alkaline phosphatase-like"/>
    <property type="match status" value="1"/>
</dbReference>
<reference evidence="3 4" key="1">
    <citation type="submission" date="2011-05" db="EMBL/GenBank/DDBJ databases">
        <title>Complete sequence of chromosome 2 of Sphingobium chlorophenolicum L-1.</title>
        <authorList>
            <consortium name="US DOE Joint Genome Institute"/>
            <person name="Lucas S."/>
            <person name="Han J."/>
            <person name="Lapidus A."/>
            <person name="Cheng J.-F."/>
            <person name="Goodwin L."/>
            <person name="Pitluck S."/>
            <person name="Peters L."/>
            <person name="Daligault H."/>
            <person name="Han C."/>
            <person name="Tapia R."/>
            <person name="Land M."/>
            <person name="Hauser L."/>
            <person name="Kyrpides N."/>
            <person name="Ivanova N."/>
            <person name="Pagani I."/>
            <person name="Turner P."/>
            <person name="Copley S."/>
            <person name="Woyke T."/>
        </authorList>
    </citation>
    <scope>NUCLEOTIDE SEQUENCE [LARGE SCALE GENOMIC DNA]</scope>
    <source>
        <strain evidence="3 4">L-1</strain>
    </source>
</reference>
<dbReference type="CDD" id="cd16027">
    <property type="entry name" value="SGSH"/>
    <property type="match status" value="1"/>
</dbReference>
<dbReference type="InterPro" id="IPR016024">
    <property type="entry name" value="ARM-type_fold"/>
</dbReference>
<dbReference type="Pfam" id="PF13646">
    <property type="entry name" value="HEAT_2"/>
    <property type="match status" value="1"/>
</dbReference>
<evidence type="ECO:0000313" key="4">
    <source>
        <dbReference type="Proteomes" id="UP000007150"/>
    </source>
</evidence>
<dbReference type="STRING" id="690566.Sphch_3331"/>
<feature type="chain" id="PRO_5003334023" evidence="1">
    <location>
        <begin position="29"/>
        <end position="644"/>
    </location>
</feature>
<dbReference type="PROSITE" id="PS51257">
    <property type="entry name" value="PROKAR_LIPOPROTEIN"/>
    <property type="match status" value="1"/>
</dbReference>
<dbReference type="InterPro" id="IPR052701">
    <property type="entry name" value="GAG_Ulvan_Degrading_Sulfatases"/>
</dbReference>
<sequence precursor="true">MRQTQWNRRQALFAVGTSLACFSTTASARVASAGVANRGPRPNILWFVSEDNNPLMGCYGDPLARTPNLDAFAKRSVLYENAFSTSPVCSTSRFTILTGLYPESCSPAQHMRSTVAQLPKEIIPYPTLMREAGYYCTNNFKTDYNCSVDPQEIWDESSAKAHWRNRPQGAPFMAVFNYFTTHESQIFFETKGSITPSDVRVPGYLPDTPEVRGDIASYYNRMEILDRQFGERLAQLEADGLAEDTIIFYYSDNGGVFPRSKRYAYDEGLRTALMIHVPPKWQHLVDAPPGSRVKAPVTYADLAPTLLSIVGRPALPYMQGRALLGPYARPPLEFAFGGRNRMDENYDFVRSVTDGRWRYIRNYTPERPWGMHGSFEWLAKGYQSWEREKIAGRLDSDRLRFFQSKPYEELYDLSTDRDQLKDLSKDPAAQGQLIRFRAALDRHMLAICDNGFIPEGAPEEGYWNSRDRTRYPLERLMTIGAAAAQRDRKNLGLFERSLTDANPIVRYWAVMGLLMLGEAAGAQKPQLLALLRNDPSVQVRIVAAQAVAPFAAKEAVAFLGGVATSEQSFEIPLQAVAALTALGGLARPALPALKLTAKSSNEYVGEASRYAVARLEGTYTPATVTFDLDAISKPFRGEIPPPTP</sequence>
<dbReference type="RefSeq" id="WP_013849157.1">
    <property type="nucleotide sequence ID" value="NC_015594.1"/>
</dbReference>
<dbReference type="EMBL" id="CP002799">
    <property type="protein sequence ID" value="AEG50927.1"/>
    <property type="molecule type" value="Genomic_DNA"/>
</dbReference>
<protein>
    <submittedName>
        <fullName evidence="3">Sulfatase</fullName>
    </submittedName>
</protein>
<dbReference type="PANTHER" id="PTHR43751">
    <property type="entry name" value="SULFATASE"/>
    <property type="match status" value="1"/>
</dbReference>
<accession>F6F3B5</accession>
<evidence type="ECO:0000256" key="1">
    <source>
        <dbReference type="SAM" id="SignalP"/>
    </source>
</evidence>
<dbReference type="Proteomes" id="UP000007150">
    <property type="component" value="Chromosome 2"/>
</dbReference>
<dbReference type="InterPro" id="IPR011989">
    <property type="entry name" value="ARM-like"/>
</dbReference>
<dbReference type="Pfam" id="PF00884">
    <property type="entry name" value="Sulfatase"/>
    <property type="match status" value="1"/>
</dbReference>
<evidence type="ECO:0000259" key="2">
    <source>
        <dbReference type="Pfam" id="PF00884"/>
    </source>
</evidence>
<dbReference type="Gene3D" id="3.40.720.10">
    <property type="entry name" value="Alkaline Phosphatase, subunit A"/>
    <property type="match status" value="1"/>
</dbReference>
<keyword evidence="4" id="KW-1185">Reference proteome</keyword>
<dbReference type="AlphaFoldDB" id="F6F3B5"/>
<proteinExistence type="predicted"/>
<dbReference type="PANTHER" id="PTHR43751:SF1">
    <property type="entry name" value="SULFATASE ATSG-RELATED"/>
    <property type="match status" value="1"/>
</dbReference>
<evidence type="ECO:0000313" key="3">
    <source>
        <dbReference type="EMBL" id="AEG50927.1"/>
    </source>
</evidence>
<name>F6F3B5_SPHCR</name>
<gene>
    <name evidence="3" type="ORF">Sphch_3331</name>
</gene>
<dbReference type="InterPro" id="IPR017850">
    <property type="entry name" value="Alkaline_phosphatase_core_sf"/>
</dbReference>
<organism evidence="3 4">
    <name type="scientific">Sphingobium chlorophenolicum L-1</name>
    <dbReference type="NCBI Taxonomy" id="690566"/>
    <lineage>
        <taxon>Bacteria</taxon>
        <taxon>Pseudomonadati</taxon>
        <taxon>Pseudomonadota</taxon>
        <taxon>Alphaproteobacteria</taxon>
        <taxon>Sphingomonadales</taxon>
        <taxon>Sphingomonadaceae</taxon>
        <taxon>Sphingobium</taxon>
    </lineage>
</organism>
<keyword evidence="1" id="KW-0732">Signal</keyword>
<dbReference type="SUPFAM" id="SSF48371">
    <property type="entry name" value="ARM repeat"/>
    <property type="match status" value="1"/>
</dbReference>